<dbReference type="Ensembl" id="ENSDLAT00005032394.2">
    <property type="protein sequence ID" value="ENSDLAP00005030335.1"/>
    <property type="gene ID" value="ENSDLAG00005013604.2"/>
</dbReference>
<dbReference type="FunFam" id="3.15.20.10:FF:000001">
    <property type="entry name" value="Phospholipid transfer protein"/>
    <property type="match status" value="1"/>
</dbReference>
<evidence type="ECO:0000259" key="16">
    <source>
        <dbReference type="SMART" id="SM00329"/>
    </source>
</evidence>
<evidence type="ECO:0000256" key="14">
    <source>
        <dbReference type="SAM" id="SignalP"/>
    </source>
</evidence>
<reference evidence="17" key="1">
    <citation type="submission" date="2025-08" db="UniProtKB">
        <authorList>
            <consortium name="Ensembl"/>
        </authorList>
    </citation>
    <scope>IDENTIFICATION</scope>
</reference>
<evidence type="ECO:0000313" key="17">
    <source>
        <dbReference type="Ensembl" id="ENSDLAP00005030335.1"/>
    </source>
</evidence>
<evidence type="ECO:0000256" key="4">
    <source>
        <dbReference type="ARBA" id="ARBA00022525"/>
    </source>
</evidence>
<dbReference type="GeneTree" id="ENSGT01150000286994"/>
<sequence length="440" mass="47715">MMFLCCWLALVALIPTTVSINPGVKVKLTEKGLEYGRDLGMATIQQKLKTIKVPDMSGEQRVSPIGKVHYSLTNMHIVNVGLPKSAVDLVPGTGVRLSITNAFISLQGNWRVKYLRIIKDSGSFDLNVNGLTITSSIAIKSDETGRPAVSSVNCAATVSKKPCCALRLNPHVGEWNVILAKVDPYAEIEYSMVSSPTVSKSSIDFSLKGEFYNIGKHQEPPFSPKPFTLAPQINNMLYIGVSAFTTNSAAFVYNKAGALSLAITDDMIPQSSPIRLNTRTFGAFIPQIAKRFPGLMMKLLVKTVKDPIITFETNNMTVQAIGTVTAYAIQPNATLSPLFVLNMDTSVSARVYVSGVKLAGAVTLNKMDLTLGTSYVGDFQVGSLDNILQMVLKVVVIPKLNVQLAKGYPLPTLGKMKLVNTQLQVLKDYMLIGTDVQFTG</sequence>
<evidence type="ECO:0000256" key="5">
    <source>
        <dbReference type="ARBA" id="ARBA00022529"/>
    </source>
</evidence>
<dbReference type="InterPro" id="IPR017942">
    <property type="entry name" value="Lipid-bd_serum_glycop_N"/>
</dbReference>
<dbReference type="GO" id="GO:0045087">
    <property type="term" value="P:innate immune response"/>
    <property type="evidence" value="ECO:0007669"/>
    <property type="project" value="UniProtKB-UniRule"/>
</dbReference>
<dbReference type="SMART" id="SM00329">
    <property type="entry name" value="BPI2"/>
    <property type="match status" value="1"/>
</dbReference>
<dbReference type="InterPro" id="IPR030675">
    <property type="entry name" value="BPI/LBP"/>
</dbReference>
<dbReference type="SMART" id="SM00328">
    <property type="entry name" value="BPI1"/>
    <property type="match status" value="1"/>
</dbReference>
<dbReference type="Proteomes" id="UP000694389">
    <property type="component" value="Unassembled WGS sequence"/>
</dbReference>
<keyword evidence="10 13" id="KW-0325">Glycoprotein</keyword>
<feature type="disulfide bond" evidence="12">
    <location>
        <begin position="154"/>
        <end position="163"/>
    </location>
</feature>
<keyword evidence="7 13" id="KW-0391">Immunity</keyword>
<keyword evidence="18" id="KW-1185">Reference proteome</keyword>
<evidence type="ECO:0000256" key="6">
    <source>
        <dbReference type="ARBA" id="ARBA00022588"/>
    </source>
</evidence>
<comment type="domain">
    <text evidence="13">The N- and C-terminal barrels adopt an identical fold despite having only 13% of conserved residues.</text>
</comment>
<dbReference type="AlphaFoldDB" id="A0A8C4F8B7"/>
<evidence type="ECO:0000256" key="11">
    <source>
        <dbReference type="ARBA" id="ARBA00025943"/>
    </source>
</evidence>
<evidence type="ECO:0000256" key="9">
    <source>
        <dbReference type="ARBA" id="ARBA00023157"/>
    </source>
</evidence>
<dbReference type="GO" id="GO:0050829">
    <property type="term" value="P:defense response to Gram-negative bacterium"/>
    <property type="evidence" value="ECO:0007669"/>
    <property type="project" value="UniProtKB-UniRule"/>
</dbReference>
<dbReference type="Pfam" id="PF02886">
    <property type="entry name" value="LBP_BPI_CETP_C"/>
    <property type="match status" value="1"/>
</dbReference>
<evidence type="ECO:0000313" key="18">
    <source>
        <dbReference type="Proteomes" id="UP000694389"/>
    </source>
</evidence>
<reference evidence="17" key="2">
    <citation type="submission" date="2025-09" db="UniProtKB">
        <authorList>
            <consortium name="Ensembl"/>
        </authorList>
    </citation>
    <scope>IDENTIFICATION</scope>
</reference>
<evidence type="ECO:0000256" key="7">
    <source>
        <dbReference type="ARBA" id="ARBA00022859"/>
    </source>
</evidence>
<dbReference type="Pfam" id="PF01273">
    <property type="entry name" value="LBP_BPI_CETP"/>
    <property type="match status" value="1"/>
</dbReference>
<gene>
    <name evidence="17" type="primary">LOC127371972</name>
</gene>
<evidence type="ECO:0000256" key="8">
    <source>
        <dbReference type="ARBA" id="ARBA00023022"/>
    </source>
</evidence>
<evidence type="ECO:0000256" key="1">
    <source>
        <dbReference type="ARBA" id="ARBA00004613"/>
    </source>
</evidence>
<dbReference type="FunFam" id="3.15.10.10:FF:000001">
    <property type="entry name" value="phospholipid transfer protein-like"/>
    <property type="match status" value="1"/>
</dbReference>
<evidence type="ECO:0000256" key="2">
    <source>
        <dbReference type="ARBA" id="ARBA00007292"/>
    </source>
</evidence>
<evidence type="ECO:0000256" key="13">
    <source>
        <dbReference type="RuleBase" id="RU369039"/>
    </source>
</evidence>
<dbReference type="InterPro" id="IPR017943">
    <property type="entry name" value="Bactericidal_perm-incr_a/b_dom"/>
</dbReference>
<feature type="chain" id="PRO_5034134794" description="Bactericidal permeability-increasing protein" evidence="14">
    <location>
        <begin position="20"/>
        <end position="440"/>
    </location>
</feature>
<accession>A0A8C4F8B7</accession>
<comment type="subunit">
    <text evidence="11 13">Monomer. Homodimer; disulfide-linked.</text>
</comment>
<keyword evidence="8 13" id="KW-0044">Antibiotic</keyword>
<dbReference type="Gene3D" id="3.15.10.10">
    <property type="entry name" value="Bactericidal permeability-increasing protein, domain 1"/>
    <property type="match status" value="1"/>
</dbReference>
<dbReference type="Gene3D" id="3.15.20.10">
    <property type="entry name" value="Bactericidal permeability-increasing protein, domain 2"/>
    <property type="match status" value="1"/>
</dbReference>
<dbReference type="PANTHER" id="PTHR10504:SF84">
    <property type="entry name" value="BACTERICIDAL PERMEABILITY-INCREASING PROTEIN"/>
    <property type="match status" value="1"/>
</dbReference>
<keyword evidence="5 13" id="KW-0929">Antimicrobial</keyword>
<feature type="domain" description="Lipid-binding serum glycoprotein N-terminal" evidence="15">
    <location>
        <begin position="27"/>
        <end position="216"/>
    </location>
</feature>
<feature type="signal peptide" evidence="14">
    <location>
        <begin position="1"/>
        <end position="19"/>
    </location>
</feature>
<dbReference type="GO" id="GO:0008289">
    <property type="term" value="F:lipid binding"/>
    <property type="evidence" value="ECO:0007669"/>
    <property type="project" value="InterPro"/>
</dbReference>
<protein>
    <recommendedName>
        <fullName evidence="3 13">Bactericidal permeability-increasing protein</fullName>
        <shortName evidence="13">BPI</shortName>
    </recommendedName>
</protein>
<organism evidence="17 18">
    <name type="scientific">Dicentrarchus labrax</name>
    <name type="common">European seabass</name>
    <name type="synonym">Morone labrax</name>
    <dbReference type="NCBI Taxonomy" id="13489"/>
    <lineage>
        <taxon>Eukaryota</taxon>
        <taxon>Metazoa</taxon>
        <taxon>Chordata</taxon>
        <taxon>Craniata</taxon>
        <taxon>Vertebrata</taxon>
        <taxon>Euteleostomi</taxon>
        <taxon>Actinopterygii</taxon>
        <taxon>Neopterygii</taxon>
        <taxon>Teleostei</taxon>
        <taxon>Neoteleostei</taxon>
        <taxon>Acanthomorphata</taxon>
        <taxon>Eupercaria</taxon>
        <taxon>Moronidae</taxon>
        <taxon>Dicentrarchus</taxon>
    </lineage>
</organism>
<dbReference type="PANTHER" id="PTHR10504">
    <property type="entry name" value="BACTERICIDAL PERMEABILITY-INCREASING BPI PROTEIN-RELATED"/>
    <property type="match status" value="1"/>
</dbReference>
<keyword evidence="4 13" id="KW-0964">Secreted</keyword>
<comment type="domain">
    <text evidence="13">The N-terminal region may be exposed to the interior of the granule, whereas the C-terminal portion may be embedded in the membrane. During phagocytosis and degranulation, proteases may be released and activated and cleave BPI at the junction of the N- and C-terminal portions of the molecule, providing controlled release of the N-terminal antibacterial fragment when bacteria are ingested.</text>
</comment>
<dbReference type="InterPro" id="IPR032942">
    <property type="entry name" value="BPI/LBP/Plunc"/>
</dbReference>
<dbReference type="SUPFAM" id="SSF55394">
    <property type="entry name" value="Bactericidal permeability-increasing protein, BPI"/>
    <property type="match status" value="2"/>
</dbReference>
<dbReference type="PIRSF" id="PIRSF002417">
    <property type="entry name" value="Lipid_binding_protein"/>
    <property type="match status" value="1"/>
</dbReference>
<comment type="similarity">
    <text evidence="2">Belongs to the BPI/LBP/Plunc superfamily. BPI/LBP family.</text>
</comment>
<comment type="function">
    <text evidence="13">The cytotoxic action of BPI is limited to many species of Gram-negative bacteria; this specificity may be explained by a strong affinity of the very basic N-terminal half for the negatively charged lipopolysaccharides that are unique to the Gram-negative bacterial outer envelope.</text>
</comment>
<dbReference type="InterPro" id="IPR001124">
    <property type="entry name" value="Lipid-bd_serum_glycop_C"/>
</dbReference>
<keyword evidence="6 13" id="KW-0399">Innate immunity</keyword>
<evidence type="ECO:0000256" key="10">
    <source>
        <dbReference type="ARBA" id="ARBA00023180"/>
    </source>
</evidence>
<feature type="domain" description="Lipid-binding serum glycoprotein C-terminal" evidence="16">
    <location>
        <begin position="231"/>
        <end position="434"/>
    </location>
</feature>
<name>A0A8C4F8B7_DICLA</name>
<evidence type="ECO:0000256" key="12">
    <source>
        <dbReference type="PIRSR" id="PIRSR002417-50"/>
    </source>
</evidence>
<proteinExistence type="inferred from homology"/>
<evidence type="ECO:0000256" key="3">
    <source>
        <dbReference type="ARBA" id="ARBA00017827"/>
    </source>
</evidence>
<keyword evidence="9 12" id="KW-1015">Disulfide bond</keyword>
<dbReference type="GO" id="GO:0005615">
    <property type="term" value="C:extracellular space"/>
    <property type="evidence" value="ECO:0007669"/>
    <property type="project" value="UniProtKB-UniRule"/>
</dbReference>
<keyword evidence="13 14" id="KW-0732">Signal</keyword>
<comment type="subcellular location">
    <subcellularLocation>
        <location evidence="1 13">Secreted</location>
    </subcellularLocation>
</comment>
<evidence type="ECO:0000259" key="15">
    <source>
        <dbReference type="SMART" id="SM00328"/>
    </source>
</evidence>